<dbReference type="PANTHER" id="PTHR42060:SF1">
    <property type="entry name" value="NHL REPEAT-CONTAINING PROTEIN"/>
    <property type="match status" value="1"/>
</dbReference>
<reference evidence="2 3" key="1">
    <citation type="submission" date="2015-01" db="EMBL/GenBank/DDBJ databases">
        <title>The Genome Sequence of Exophiala spinifera CBS89968.</title>
        <authorList>
            <consortium name="The Broad Institute Genomics Platform"/>
            <person name="Cuomo C."/>
            <person name="de Hoog S."/>
            <person name="Gorbushina A."/>
            <person name="Stielow B."/>
            <person name="Teixiera M."/>
            <person name="Abouelleil A."/>
            <person name="Chapman S.B."/>
            <person name="Priest M."/>
            <person name="Young S.K."/>
            <person name="Wortman J."/>
            <person name="Nusbaum C."/>
            <person name="Birren B."/>
        </authorList>
    </citation>
    <scope>NUCLEOTIDE SEQUENCE [LARGE SCALE GENOMIC DNA]</scope>
    <source>
        <strain evidence="2 3">CBS 89968</strain>
    </source>
</reference>
<evidence type="ECO:0008006" key="4">
    <source>
        <dbReference type="Google" id="ProtNLM"/>
    </source>
</evidence>
<protein>
    <recommendedName>
        <fullName evidence="4">SMP-30/Gluconolactonase/LRE-like region domain-containing protein</fullName>
    </recommendedName>
</protein>
<dbReference type="VEuPathDB" id="FungiDB:PV08_08746"/>
<dbReference type="EMBL" id="KN847497">
    <property type="protein sequence ID" value="KIW13558.1"/>
    <property type="molecule type" value="Genomic_DNA"/>
</dbReference>
<keyword evidence="3" id="KW-1185">Reference proteome</keyword>
<evidence type="ECO:0000313" key="3">
    <source>
        <dbReference type="Proteomes" id="UP000053328"/>
    </source>
</evidence>
<gene>
    <name evidence="2" type="ORF">PV08_08746</name>
</gene>
<accession>A0A0D2B3U3</accession>
<dbReference type="Proteomes" id="UP000053328">
    <property type="component" value="Unassembled WGS sequence"/>
</dbReference>
<evidence type="ECO:0000313" key="2">
    <source>
        <dbReference type="EMBL" id="KIW13558.1"/>
    </source>
</evidence>
<dbReference type="PANTHER" id="PTHR42060">
    <property type="entry name" value="NHL REPEAT-CONTAINING PROTEIN-RELATED"/>
    <property type="match status" value="1"/>
</dbReference>
<dbReference type="GeneID" id="27335829"/>
<keyword evidence="1" id="KW-0732">Signal</keyword>
<dbReference type="OrthoDB" id="9977941at2759"/>
<dbReference type="Gene3D" id="2.120.10.30">
    <property type="entry name" value="TolB, C-terminal domain"/>
    <property type="match status" value="1"/>
</dbReference>
<dbReference type="InterPro" id="IPR011042">
    <property type="entry name" value="6-blade_b-propeller_TolB-like"/>
</dbReference>
<dbReference type="HOGENOM" id="CLU_052989_1_0_1"/>
<sequence>MPIFKTSALLPLLCAASSLFGVSSANPIVGRRPGTEPASYTLGTVHQFPNFTWLENLAIRATGEIVATDISNAVIYLIDPKENPAPASVIAQFPPGTSLTGIAELSPDLFYVQSVDGFVYNFTFTPGTAKLWEVDLRDQARGAVVTKVLDMPENKVPNGLGVLPTGRKGKGESNLLLSADSAGGVVYLIDVVHKSYHVVFDDPLLKPNATARPAFGVNGVHVVPGDAKADTSTLYFTNTNFGYLGAVTIGKNDGTPRGKPWLITDKVPAADDFAIDSDGSFWVTQNVRQTLSLVSSDGTVTFVAGGVNSTDLLGPVAAAFGRTSEDRANGVLYISTDGVLVDPATGRVLRTAGKIAKLATKRGGGQGWGDW</sequence>
<feature type="chain" id="PRO_5002238764" description="SMP-30/Gluconolactonase/LRE-like region domain-containing protein" evidence="1">
    <location>
        <begin position="26"/>
        <end position="371"/>
    </location>
</feature>
<dbReference type="SUPFAM" id="SSF63829">
    <property type="entry name" value="Calcium-dependent phosphotriesterase"/>
    <property type="match status" value="1"/>
</dbReference>
<dbReference type="AlphaFoldDB" id="A0A0D2B3U3"/>
<dbReference type="RefSeq" id="XP_016233774.1">
    <property type="nucleotide sequence ID" value="XM_016383071.1"/>
</dbReference>
<evidence type="ECO:0000256" key="1">
    <source>
        <dbReference type="SAM" id="SignalP"/>
    </source>
</evidence>
<feature type="signal peptide" evidence="1">
    <location>
        <begin position="1"/>
        <end position="25"/>
    </location>
</feature>
<dbReference type="STRING" id="91928.A0A0D2B3U3"/>
<proteinExistence type="predicted"/>
<organism evidence="2 3">
    <name type="scientific">Exophiala spinifera</name>
    <dbReference type="NCBI Taxonomy" id="91928"/>
    <lineage>
        <taxon>Eukaryota</taxon>
        <taxon>Fungi</taxon>
        <taxon>Dikarya</taxon>
        <taxon>Ascomycota</taxon>
        <taxon>Pezizomycotina</taxon>
        <taxon>Eurotiomycetes</taxon>
        <taxon>Chaetothyriomycetidae</taxon>
        <taxon>Chaetothyriales</taxon>
        <taxon>Herpotrichiellaceae</taxon>
        <taxon>Exophiala</taxon>
    </lineage>
</organism>
<dbReference type="InterPro" id="IPR052998">
    <property type="entry name" value="Hetero-Diels-Alderase-like"/>
</dbReference>
<name>A0A0D2B3U3_9EURO</name>